<keyword evidence="5" id="KW-0805">Transcription regulation</keyword>
<evidence type="ECO:0000259" key="9">
    <source>
        <dbReference type="PROSITE" id="PS01124"/>
    </source>
</evidence>
<dbReference type="SMART" id="SM00448">
    <property type="entry name" value="REC"/>
    <property type="match status" value="1"/>
</dbReference>
<evidence type="ECO:0000313" key="12">
    <source>
        <dbReference type="Proteomes" id="UP000256977"/>
    </source>
</evidence>
<proteinExistence type="predicted"/>
<sequence>MHRILVVDDEPVVRKGIAFIIEHCAPEWVEVAQAESATEALRLMENSEFHLIVTDIHMPEMNGLQFLTEVRLLSPDIRGIIISGYNDFDYTRRALQLNCLDYLVKPVKKEELEEMVRKVVRLWEEENRARKKLDETEQLADQYRFRRLLNGEFDTVAEMYDCASALGLYPKAQMIAMLTLEVETRSYQLPLYLFAGELFREIDASVYRVDNDEVIVLMRHDNEDEADFWAGSVRQAERLLARWRLTSQAQFRASLCLLRDVSEFPSCRRKAKQTREGQTEWLTLQLLEAGHDARSEVATPAIRKALRMIEERFDQELSATGVANAVHLNPDYFSWLFHKEVGKTYTEHVTEIRMERAKQLLAERSIPAYEVAEKTGYQSVRNFNRVFKAWVGLSPIEFRKKYQANVQQDPG</sequence>
<keyword evidence="6" id="KW-0238">DNA-binding</keyword>
<keyword evidence="3 8" id="KW-0597">Phosphoprotein</keyword>
<evidence type="ECO:0000256" key="1">
    <source>
        <dbReference type="ARBA" id="ARBA00004496"/>
    </source>
</evidence>
<keyword evidence="12" id="KW-1185">Reference proteome</keyword>
<dbReference type="SMART" id="SM00342">
    <property type="entry name" value="HTH_ARAC"/>
    <property type="match status" value="1"/>
</dbReference>
<dbReference type="SUPFAM" id="SSF46689">
    <property type="entry name" value="Homeodomain-like"/>
    <property type="match status" value="2"/>
</dbReference>
<evidence type="ECO:0000256" key="2">
    <source>
        <dbReference type="ARBA" id="ARBA00022490"/>
    </source>
</evidence>
<dbReference type="InterPro" id="IPR018060">
    <property type="entry name" value="HTH_AraC"/>
</dbReference>
<dbReference type="GO" id="GO:0043565">
    <property type="term" value="F:sequence-specific DNA binding"/>
    <property type="evidence" value="ECO:0007669"/>
    <property type="project" value="InterPro"/>
</dbReference>
<dbReference type="PROSITE" id="PS01124">
    <property type="entry name" value="HTH_ARAC_FAMILY_2"/>
    <property type="match status" value="1"/>
</dbReference>
<dbReference type="AlphaFoldDB" id="A0A3D9I6X4"/>
<dbReference type="GO" id="GO:0003700">
    <property type="term" value="F:DNA-binding transcription factor activity"/>
    <property type="evidence" value="ECO:0007669"/>
    <property type="project" value="InterPro"/>
</dbReference>
<dbReference type="Proteomes" id="UP000256977">
    <property type="component" value="Unassembled WGS sequence"/>
</dbReference>
<keyword evidence="7" id="KW-0804">Transcription</keyword>
<dbReference type="RefSeq" id="WP_181918069.1">
    <property type="nucleotide sequence ID" value="NZ_QRDZ01000036.1"/>
</dbReference>
<gene>
    <name evidence="11" type="ORF">DFP98_13646</name>
</gene>
<comment type="caution">
    <text evidence="11">The sequence shown here is derived from an EMBL/GenBank/DDBJ whole genome shotgun (WGS) entry which is preliminary data.</text>
</comment>
<keyword evidence="4" id="KW-0902">Two-component regulatory system</keyword>
<feature type="modified residue" description="4-aspartylphosphate" evidence="8">
    <location>
        <position position="55"/>
    </location>
</feature>
<protein>
    <submittedName>
        <fullName evidence="11">Helix-turn-helix protein</fullName>
    </submittedName>
</protein>
<evidence type="ECO:0000256" key="4">
    <source>
        <dbReference type="ARBA" id="ARBA00023012"/>
    </source>
</evidence>
<feature type="domain" description="HTH araC/xylS-type" evidence="9">
    <location>
        <begin position="303"/>
        <end position="401"/>
    </location>
</feature>
<dbReference type="InterPro" id="IPR011006">
    <property type="entry name" value="CheY-like_superfamily"/>
</dbReference>
<feature type="domain" description="Response regulatory" evidence="10">
    <location>
        <begin position="3"/>
        <end position="120"/>
    </location>
</feature>
<dbReference type="PANTHER" id="PTHR42713:SF3">
    <property type="entry name" value="TRANSCRIPTIONAL REGULATORY PROTEIN HPTR"/>
    <property type="match status" value="1"/>
</dbReference>
<dbReference type="CDD" id="cd17536">
    <property type="entry name" value="REC_YesN-like"/>
    <property type="match status" value="1"/>
</dbReference>
<dbReference type="InterPro" id="IPR001789">
    <property type="entry name" value="Sig_transdc_resp-reg_receiver"/>
</dbReference>
<evidence type="ECO:0000256" key="5">
    <source>
        <dbReference type="ARBA" id="ARBA00023015"/>
    </source>
</evidence>
<name>A0A3D9I6X4_9BACL</name>
<dbReference type="EMBL" id="QRDZ01000036">
    <property type="protein sequence ID" value="RED57492.1"/>
    <property type="molecule type" value="Genomic_DNA"/>
</dbReference>
<organism evidence="11 12">
    <name type="scientific">Cohnella phaseoli</name>
    <dbReference type="NCBI Taxonomy" id="456490"/>
    <lineage>
        <taxon>Bacteria</taxon>
        <taxon>Bacillati</taxon>
        <taxon>Bacillota</taxon>
        <taxon>Bacilli</taxon>
        <taxon>Bacillales</taxon>
        <taxon>Paenibacillaceae</taxon>
        <taxon>Cohnella</taxon>
    </lineage>
</organism>
<evidence type="ECO:0000256" key="6">
    <source>
        <dbReference type="ARBA" id="ARBA00023125"/>
    </source>
</evidence>
<dbReference type="GO" id="GO:0005737">
    <property type="term" value="C:cytoplasm"/>
    <property type="evidence" value="ECO:0007669"/>
    <property type="project" value="UniProtKB-SubCell"/>
</dbReference>
<evidence type="ECO:0000256" key="8">
    <source>
        <dbReference type="PROSITE-ProRule" id="PRU00169"/>
    </source>
</evidence>
<dbReference type="SUPFAM" id="SSF52172">
    <property type="entry name" value="CheY-like"/>
    <property type="match status" value="1"/>
</dbReference>
<dbReference type="InterPro" id="IPR051552">
    <property type="entry name" value="HptR"/>
</dbReference>
<dbReference type="Gene3D" id="3.40.50.2300">
    <property type="match status" value="1"/>
</dbReference>
<evidence type="ECO:0000256" key="3">
    <source>
        <dbReference type="ARBA" id="ARBA00022553"/>
    </source>
</evidence>
<accession>A0A3D9I6X4</accession>
<dbReference type="InterPro" id="IPR009057">
    <property type="entry name" value="Homeodomain-like_sf"/>
</dbReference>
<dbReference type="Pfam" id="PF12833">
    <property type="entry name" value="HTH_18"/>
    <property type="match status" value="1"/>
</dbReference>
<evidence type="ECO:0000256" key="7">
    <source>
        <dbReference type="ARBA" id="ARBA00023163"/>
    </source>
</evidence>
<evidence type="ECO:0000259" key="10">
    <source>
        <dbReference type="PROSITE" id="PS50110"/>
    </source>
</evidence>
<dbReference type="GO" id="GO:0000160">
    <property type="term" value="P:phosphorelay signal transduction system"/>
    <property type="evidence" value="ECO:0007669"/>
    <property type="project" value="UniProtKB-KW"/>
</dbReference>
<comment type="subcellular location">
    <subcellularLocation>
        <location evidence="1">Cytoplasm</location>
    </subcellularLocation>
</comment>
<dbReference type="PROSITE" id="PS50110">
    <property type="entry name" value="RESPONSE_REGULATORY"/>
    <property type="match status" value="1"/>
</dbReference>
<evidence type="ECO:0000313" key="11">
    <source>
        <dbReference type="EMBL" id="RED57492.1"/>
    </source>
</evidence>
<keyword evidence="2" id="KW-0963">Cytoplasm</keyword>
<dbReference type="Pfam" id="PF00072">
    <property type="entry name" value="Response_reg"/>
    <property type="match status" value="1"/>
</dbReference>
<dbReference type="Gene3D" id="1.10.10.60">
    <property type="entry name" value="Homeodomain-like"/>
    <property type="match status" value="2"/>
</dbReference>
<reference evidence="11 12" key="1">
    <citation type="submission" date="2018-07" db="EMBL/GenBank/DDBJ databases">
        <title>Genomic Encyclopedia of Type Strains, Phase III (KMG-III): the genomes of soil and plant-associated and newly described type strains.</title>
        <authorList>
            <person name="Whitman W."/>
        </authorList>
    </citation>
    <scope>NUCLEOTIDE SEQUENCE [LARGE SCALE GENOMIC DNA]</scope>
    <source>
        <strain evidence="11 12">CECT 7287</strain>
    </source>
</reference>
<dbReference type="PANTHER" id="PTHR42713">
    <property type="entry name" value="HISTIDINE KINASE-RELATED"/>
    <property type="match status" value="1"/>
</dbReference>